<gene>
    <name evidence="1" type="ORF">OXU80_02000</name>
</gene>
<organism evidence="1 2">
    <name type="scientific">Antarcticirhabdus aurantiaca</name>
    <dbReference type="NCBI Taxonomy" id="2606717"/>
    <lineage>
        <taxon>Bacteria</taxon>
        <taxon>Pseudomonadati</taxon>
        <taxon>Pseudomonadota</taxon>
        <taxon>Alphaproteobacteria</taxon>
        <taxon>Hyphomicrobiales</taxon>
        <taxon>Aurantimonadaceae</taxon>
        <taxon>Antarcticirhabdus</taxon>
    </lineage>
</organism>
<evidence type="ECO:0000313" key="1">
    <source>
        <dbReference type="EMBL" id="WAJ29045.1"/>
    </source>
</evidence>
<name>A0ACD4NQV7_9HYPH</name>
<dbReference type="Proteomes" id="UP001163223">
    <property type="component" value="Chromosome"/>
</dbReference>
<protein>
    <submittedName>
        <fullName evidence="1">Autotransporter domain-containing protein</fullName>
    </submittedName>
</protein>
<keyword evidence="2" id="KW-1185">Reference proteome</keyword>
<reference evidence="1" key="1">
    <citation type="submission" date="2022-11" db="EMBL/GenBank/DDBJ databases">
        <title>beta-Carotene-producing bacterium, Jeongeuplla avenae sp. nov., alleviates the salt stress of Arabidopsis seedlings.</title>
        <authorList>
            <person name="Jiang L."/>
            <person name="Lee J."/>
        </authorList>
    </citation>
    <scope>NUCLEOTIDE SEQUENCE</scope>
    <source>
        <strain evidence="1">DY_R2A_6</strain>
    </source>
</reference>
<proteinExistence type="predicted"/>
<evidence type="ECO:0000313" key="2">
    <source>
        <dbReference type="Proteomes" id="UP001163223"/>
    </source>
</evidence>
<accession>A0ACD4NQV7</accession>
<dbReference type="EMBL" id="CP113520">
    <property type="protein sequence ID" value="WAJ29045.1"/>
    <property type="molecule type" value="Genomic_DNA"/>
</dbReference>
<sequence>MMNFRMRAALAALACSVCGPTWGQDTGFGDFAMETLRPLTIDFPGRTSGSAAFAGASDLMEQRFTLGGLAVTREDFTTRANRPSQNVIGTIAGASQDLILVGAHFDAATARLQGVDDNGSGAAVLTELAAHLSGLDLETGLVFNAFGAEETGLEGSNFYRRQLQASGEIANLKGMINIDSLVTGDFMYAHAGTNYLADPALKSYWTRVHAIANELGIDLRSNPGLNPDYPIDTGCCSDGASFESLDIPVLWLESTNWDIGDLDGYTQTTNPLIPGGATWHDPVEDNWAFLEAAFGNERIPDRLEAYSRLLTYLLVRLSGADLAASARSGATISLGMADQLMRQNEAFQAAVDRAALRLLAVRPAVGEVGGSAFVEGLWRPKGAFDADAVPGEEELGGRIALRGDYQYSALLGLGADLHVSRSRDDLAEGSDLDATTVALGLDLLLSDGTPPWLAASLSGAYTRFDGTRDFLLRSGLGATLVDESFDFDTDATTLGARVEGGYDFSVAGIATGPVAGLSYVHYRIDEFREGGGRRTALDYDAQSFDSLEGELGWRVRGHYALSDTIVLSPYGRIGFVRDFADGRPGSAGFVALADGSARTVSFAAPDRSFGRASFGAELAFDEAASTFVEIGTRFAHDDGEATSLSFGLGVTF</sequence>